<dbReference type="OrthoDB" id="7391202at2"/>
<proteinExistence type="predicted"/>
<feature type="transmembrane region" description="Helical" evidence="1">
    <location>
        <begin position="95"/>
        <end position="114"/>
    </location>
</feature>
<feature type="transmembrane region" description="Helical" evidence="1">
    <location>
        <begin position="45"/>
        <end position="63"/>
    </location>
</feature>
<reference evidence="3" key="1">
    <citation type="submission" date="2016-11" db="EMBL/GenBank/DDBJ databases">
        <authorList>
            <person name="Varghese N."/>
            <person name="Submissions S."/>
        </authorList>
    </citation>
    <scope>NUCLEOTIDE SEQUENCE [LARGE SCALE GENOMIC DNA]</scope>
    <source>
        <strain evidence="3">DSM 22363</strain>
    </source>
</reference>
<keyword evidence="3" id="KW-1185">Reference proteome</keyword>
<evidence type="ECO:0000313" key="3">
    <source>
        <dbReference type="Proteomes" id="UP000185192"/>
    </source>
</evidence>
<dbReference type="Proteomes" id="UP000185192">
    <property type="component" value="Unassembled WGS sequence"/>
</dbReference>
<dbReference type="EMBL" id="FSQW01000002">
    <property type="protein sequence ID" value="SIN88749.1"/>
    <property type="molecule type" value="Genomic_DNA"/>
</dbReference>
<protein>
    <recommendedName>
        <fullName evidence="4">Phosphopantetheine adenylyltransferase</fullName>
    </recommendedName>
</protein>
<evidence type="ECO:0008006" key="4">
    <source>
        <dbReference type="Google" id="ProtNLM"/>
    </source>
</evidence>
<evidence type="ECO:0000256" key="1">
    <source>
        <dbReference type="SAM" id="Phobius"/>
    </source>
</evidence>
<organism evidence="2 3">
    <name type="scientific">Parasphingorhabdus marina DSM 22363</name>
    <dbReference type="NCBI Taxonomy" id="1123272"/>
    <lineage>
        <taxon>Bacteria</taxon>
        <taxon>Pseudomonadati</taxon>
        <taxon>Pseudomonadota</taxon>
        <taxon>Alphaproteobacteria</taxon>
        <taxon>Sphingomonadales</taxon>
        <taxon>Sphingomonadaceae</taxon>
        <taxon>Parasphingorhabdus</taxon>
    </lineage>
</organism>
<evidence type="ECO:0000313" key="2">
    <source>
        <dbReference type="EMBL" id="SIN88749.1"/>
    </source>
</evidence>
<keyword evidence="1" id="KW-1133">Transmembrane helix</keyword>
<keyword evidence="1" id="KW-0472">Membrane</keyword>
<gene>
    <name evidence="2" type="ORF">SAMN02745824_2173</name>
</gene>
<dbReference type="STRING" id="1123272.SAMN02745824_2173"/>
<dbReference type="RefSeq" id="WP_074205254.1">
    <property type="nucleotide sequence ID" value="NZ_FSQW01000002.1"/>
</dbReference>
<sequence>MAERISWLVLGVLIHLPPFLAFLRPSLLTSLYDVGRDDPGFALLHHRAALFGLVVLACVWATFDPGVRKLAVLLTALSMASFLIIYLAYGQPLSLQTIALVDAAGLPFLAYVGWKAFTS</sequence>
<accession>A0A1N6F0I3</accession>
<dbReference type="AlphaFoldDB" id="A0A1N6F0I3"/>
<feature type="transmembrane region" description="Helical" evidence="1">
    <location>
        <begin position="70"/>
        <end position="89"/>
    </location>
</feature>
<keyword evidence="1" id="KW-0812">Transmembrane</keyword>
<name>A0A1N6F0I3_9SPHN</name>